<accession>A0AAU7DTB6</accession>
<dbReference type="InterPro" id="IPR000326">
    <property type="entry name" value="PAP2/HPO"/>
</dbReference>
<keyword evidence="6 7" id="KW-0472">Membrane</keyword>
<keyword evidence="2" id="KW-1003">Cell membrane</keyword>
<dbReference type="PANTHER" id="PTHR14969:SF62">
    <property type="entry name" value="DECAPRENYLPHOSPHORYL-5-PHOSPHORIBOSE PHOSPHATASE RV3807C-RELATED"/>
    <property type="match status" value="1"/>
</dbReference>
<feature type="domain" description="Phosphatidic acid phosphatase type 2/haloperoxidase" evidence="8">
    <location>
        <begin position="100"/>
        <end position="213"/>
    </location>
</feature>
<sequence>MTGTDVVRPTLLSRLGMPIVAGLAGAALFLILFGLLADEMREGDTQHFDDTVRLFVHAHSSTDLTSIMRFLSVVGSPLVVTLTALGSCIVLWLVGHPRRAILIAVTAAGGSLLMWALKVGFHRHRPEPFFDTRLPSSYSFPSGHAMLSFCLCLSAAALFSASQKNIWVRVAIWTFWVGLSLAIGYSRIYLGVHYPSDVLAGYLGALVWSLAVGSAYQKWRKKPNLPLV</sequence>
<dbReference type="PANTHER" id="PTHR14969">
    <property type="entry name" value="SPHINGOSINE-1-PHOSPHATE PHOSPHOHYDROLASE"/>
    <property type="match status" value="1"/>
</dbReference>
<feature type="transmembrane region" description="Helical" evidence="7">
    <location>
        <begin position="12"/>
        <end position="37"/>
    </location>
</feature>
<feature type="transmembrane region" description="Helical" evidence="7">
    <location>
        <begin position="70"/>
        <end position="94"/>
    </location>
</feature>
<dbReference type="AlphaFoldDB" id="A0AAU7DTB6"/>
<dbReference type="GO" id="GO:0016787">
    <property type="term" value="F:hydrolase activity"/>
    <property type="evidence" value="ECO:0007669"/>
    <property type="project" value="UniProtKB-KW"/>
</dbReference>
<protein>
    <submittedName>
        <fullName evidence="9">Phosphatase PAP2 family protein</fullName>
    </submittedName>
</protein>
<evidence type="ECO:0000259" key="8">
    <source>
        <dbReference type="SMART" id="SM00014"/>
    </source>
</evidence>
<feature type="transmembrane region" description="Helical" evidence="7">
    <location>
        <begin position="166"/>
        <end position="186"/>
    </location>
</feature>
<evidence type="ECO:0000313" key="9">
    <source>
        <dbReference type="EMBL" id="XBH19981.1"/>
    </source>
</evidence>
<dbReference type="CDD" id="cd03392">
    <property type="entry name" value="PAP2_like_2"/>
    <property type="match status" value="1"/>
</dbReference>
<comment type="subcellular location">
    <subcellularLocation>
        <location evidence="1">Cell membrane</location>
        <topology evidence="1">Multi-pass membrane protein</topology>
    </subcellularLocation>
</comment>
<dbReference type="RefSeq" id="WP_348265204.1">
    <property type="nucleotide sequence ID" value="NZ_CP121196.1"/>
</dbReference>
<dbReference type="InterPro" id="IPR036938">
    <property type="entry name" value="PAP2/HPO_sf"/>
</dbReference>
<evidence type="ECO:0000256" key="6">
    <source>
        <dbReference type="ARBA" id="ARBA00023136"/>
    </source>
</evidence>
<evidence type="ECO:0000256" key="3">
    <source>
        <dbReference type="ARBA" id="ARBA00022692"/>
    </source>
</evidence>
<name>A0AAU7DTB6_9BACT</name>
<dbReference type="Gene3D" id="1.20.144.10">
    <property type="entry name" value="Phosphatidic acid phosphatase type 2/haloperoxidase"/>
    <property type="match status" value="1"/>
</dbReference>
<evidence type="ECO:0000256" key="1">
    <source>
        <dbReference type="ARBA" id="ARBA00004651"/>
    </source>
</evidence>
<keyword evidence="5 7" id="KW-1133">Transmembrane helix</keyword>
<organism evidence="9">
    <name type="scientific">Telmatobacter sp. DSM 110680</name>
    <dbReference type="NCBI Taxonomy" id="3036704"/>
    <lineage>
        <taxon>Bacteria</taxon>
        <taxon>Pseudomonadati</taxon>
        <taxon>Acidobacteriota</taxon>
        <taxon>Terriglobia</taxon>
        <taxon>Terriglobales</taxon>
        <taxon>Acidobacteriaceae</taxon>
        <taxon>Telmatobacter</taxon>
    </lineage>
</organism>
<proteinExistence type="predicted"/>
<evidence type="ECO:0000256" key="5">
    <source>
        <dbReference type="ARBA" id="ARBA00022989"/>
    </source>
</evidence>
<keyword evidence="3 7" id="KW-0812">Transmembrane</keyword>
<evidence type="ECO:0000256" key="4">
    <source>
        <dbReference type="ARBA" id="ARBA00022801"/>
    </source>
</evidence>
<evidence type="ECO:0000256" key="7">
    <source>
        <dbReference type="SAM" id="Phobius"/>
    </source>
</evidence>
<feature type="transmembrane region" description="Helical" evidence="7">
    <location>
        <begin position="141"/>
        <end position="159"/>
    </location>
</feature>
<reference evidence="9" key="1">
    <citation type="submission" date="2023-03" db="EMBL/GenBank/DDBJ databases">
        <title>Edaphobacter sp.</title>
        <authorList>
            <person name="Huber K.J."/>
            <person name="Papendorf J."/>
            <person name="Pilke C."/>
            <person name="Bunk B."/>
            <person name="Sproeer C."/>
            <person name="Pester M."/>
        </authorList>
    </citation>
    <scope>NUCLEOTIDE SEQUENCE</scope>
    <source>
        <strain evidence="9">DSM 110680</strain>
    </source>
</reference>
<feature type="transmembrane region" description="Helical" evidence="7">
    <location>
        <begin position="198"/>
        <end position="216"/>
    </location>
</feature>
<dbReference type="SUPFAM" id="SSF48317">
    <property type="entry name" value="Acid phosphatase/Vanadium-dependent haloperoxidase"/>
    <property type="match status" value="1"/>
</dbReference>
<feature type="transmembrane region" description="Helical" evidence="7">
    <location>
        <begin position="101"/>
        <end position="121"/>
    </location>
</feature>
<dbReference type="Pfam" id="PF01569">
    <property type="entry name" value="PAP2"/>
    <property type="match status" value="1"/>
</dbReference>
<dbReference type="EMBL" id="CP121196">
    <property type="protein sequence ID" value="XBH19981.1"/>
    <property type="molecule type" value="Genomic_DNA"/>
</dbReference>
<dbReference type="GO" id="GO:0005886">
    <property type="term" value="C:plasma membrane"/>
    <property type="evidence" value="ECO:0007669"/>
    <property type="project" value="UniProtKB-SubCell"/>
</dbReference>
<evidence type="ECO:0000256" key="2">
    <source>
        <dbReference type="ARBA" id="ARBA00022475"/>
    </source>
</evidence>
<gene>
    <name evidence="9" type="ORF">P8935_11820</name>
</gene>
<keyword evidence="4" id="KW-0378">Hydrolase</keyword>
<dbReference type="SMART" id="SM00014">
    <property type="entry name" value="acidPPc"/>
    <property type="match status" value="1"/>
</dbReference>